<feature type="compositionally biased region" description="Polar residues" evidence="16">
    <location>
        <begin position="557"/>
        <end position="585"/>
    </location>
</feature>
<evidence type="ECO:0000256" key="5">
    <source>
        <dbReference type="ARBA" id="ARBA00022692"/>
    </source>
</evidence>
<dbReference type="InterPro" id="IPR036396">
    <property type="entry name" value="Cyt_P450_sf"/>
</dbReference>
<dbReference type="Gene3D" id="1.10.630.10">
    <property type="entry name" value="Cytochrome P450"/>
    <property type="match status" value="1"/>
</dbReference>
<dbReference type="InterPro" id="IPR001128">
    <property type="entry name" value="Cyt_P450"/>
</dbReference>
<keyword evidence="9 17" id="KW-0472">Membrane</keyword>
<dbReference type="Pfam" id="PF02535">
    <property type="entry name" value="Zip"/>
    <property type="match status" value="1"/>
</dbReference>
<gene>
    <name evidence="18" type="ORF">Q7C36_000433</name>
</gene>
<dbReference type="PANTHER" id="PTHR12191:SF22">
    <property type="entry name" value="ZINC TRANSPORTER ZIP6"/>
    <property type="match status" value="1"/>
</dbReference>
<dbReference type="GO" id="GO:0140410">
    <property type="term" value="F:monoatomic cation:bicarbonate symporter activity"/>
    <property type="evidence" value="ECO:0007669"/>
    <property type="project" value="TreeGrafter"/>
</dbReference>
<keyword evidence="8" id="KW-0408">Iron</keyword>
<dbReference type="AlphaFoldDB" id="A0AA88T846"/>
<keyword evidence="19" id="KW-1185">Reference proteome</keyword>
<comment type="subcellular location">
    <subcellularLocation>
        <location evidence="1">Cell membrane</location>
        <topology evidence="1">Multi-pass membrane protein</topology>
    </subcellularLocation>
</comment>
<feature type="coiled-coil region" evidence="15">
    <location>
        <begin position="798"/>
        <end position="825"/>
    </location>
</feature>
<reference evidence="18" key="1">
    <citation type="submission" date="2023-08" db="EMBL/GenBank/DDBJ databases">
        <title>Pelteobagrus vachellii genome.</title>
        <authorList>
            <person name="Liu H."/>
        </authorList>
    </citation>
    <scope>NUCLEOTIDE SEQUENCE</scope>
    <source>
        <strain evidence="18">PRFRI_2022a</strain>
        <tissue evidence="18">Muscle</tissue>
    </source>
</reference>
<evidence type="ECO:0000256" key="10">
    <source>
        <dbReference type="ARBA" id="ARBA00023180"/>
    </source>
</evidence>
<keyword evidence="15" id="KW-0175">Coiled coil</keyword>
<comment type="similarity">
    <text evidence="3">Belongs to the cytochrome P450 family.</text>
</comment>
<dbReference type="SUPFAM" id="SSF48264">
    <property type="entry name" value="Cytochrome P450"/>
    <property type="match status" value="1"/>
</dbReference>
<dbReference type="GO" id="GO:0005385">
    <property type="term" value="F:zinc ion transmembrane transporter activity"/>
    <property type="evidence" value="ECO:0007669"/>
    <property type="project" value="TreeGrafter"/>
</dbReference>
<sequence length="1092" mass="122866">MSEILLTLTFGTASILLLFLLFSRRRRAGEPPLIKGWIPFLGKALEFRKDSYQFLQQLQKCHGDVFTVLIAGKYMTFVMNPLLYPAVIKQGKQLDFHEFSDAAASTTFGYPAVRTVRFPGLSDKIQKSFLLLQGSYLNSLSRKMMENLQFVLKQDFLYAQAEGRANDWRQKDLYEFCERVMFEATFLTLYGRPPKTNTDAHLQRKSWMDTLLDNFRKFDAMFPLLIAGIPIGLLGRTKSIREQIIGFFHPQRMAEWTSPSEFIQARVEIFEQYDTLGDLDKAAHHFAILWASLGNTVSACFWGLYHLLSSPKAFSVVREEIIGIFGPKEPELILSQETLTQEQLDKLIYLESAINESLRLSSISMNIRVVQKDFCLHLNPHFSVSVRKGDVVTLYPQSTHLDPDIYPNPQEYQFDRFVENGKLKTEFFKGNQKVRYYHMPFGSGATMGLVELQPMLDHDTSKSHCSPNGNMDTVPDSDSSAAGQALLDGCECKKDDDGSSVEKSILTSSVNPDSISVKKSQLDIHHNLYIKRDSDASAILTTPSYVAKSRRSERSSDNNLMDSDFSQTNATHSNTYHNENTSTSNLDDHNNHDKNEKILEKSPLSHDFSQECQNATTILQTHGMSQEMTLSVNDFSFLCPALLVQVDFKSCLLHAEKQSEDNDHIHHHHHHHHHDEASGQSQKNFPIYMAWIGGFLSITIISLLALAGGVLIPFINKVCFNFLLSFLVALAVGTLSGDALLHLIPHSQGNHKHHHAGNESLEHGLQDNSEDSLKPVWTGLTALGGVYIMFLIEHFLTLAKMFKDRKQKEQKRAELAAEMLESQNVPVIADVIVKPFDDSELNGKHACGQGLPEEEEVMLSEGCYTDEECENKCHSHFHDTVGQSDEQHHHHHNYHHILHHHHSQNHHPHTHTHRHTQSYSVEHFENAGVATLAWMVIMGDGLHNFSDGLAIGAAFTEGLSSGLSTSVAVFCHELPHELGDFAVLLKAGMSVKQAILYNLLSAMMGYLGMVIGILIGHYAENVATWIFALTAGLFMYVALVDMVPEMLHNDASEAGFSHYGFFVLQNAGILLGFGIMLVIAMFEHKIQLSIDF</sequence>
<dbReference type="GO" id="GO:0020037">
    <property type="term" value="F:heme binding"/>
    <property type="evidence" value="ECO:0007669"/>
    <property type="project" value="InterPro"/>
</dbReference>
<dbReference type="GO" id="GO:0016705">
    <property type="term" value="F:oxidoreductase activity, acting on paired donors, with incorporation or reduction of molecular oxygen"/>
    <property type="evidence" value="ECO:0007669"/>
    <property type="project" value="InterPro"/>
</dbReference>
<accession>A0AA88T846</accession>
<evidence type="ECO:0000256" key="6">
    <source>
        <dbReference type="ARBA" id="ARBA00022723"/>
    </source>
</evidence>
<feature type="transmembrane region" description="Helical" evidence="17">
    <location>
        <begin position="776"/>
        <end position="802"/>
    </location>
</feature>
<dbReference type="InterPro" id="IPR003689">
    <property type="entry name" value="ZIP"/>
</dbReference>
<feature type="transmembrane region" description="Helical" evidence="17">
    <location>
        <begin position="1022"/>
        <end position="1040"/>
    </location>
</feature>
<dbReference type="InterPro" id="IPR002403">
    <property type="entry name" value="Cyt_P450_E_grp-IV"/>
</dbReference>
<protein>
    <recommendedName>
        <fullName evidence="12">Zinc transporter ZIP6</fullName>
    </recommendedName>
    <alternativeName>
        <fullName evidence="14">Solute carrier family 39 member 6</fullName>
    </alternativeName>
    <alternativeName>
        <fullName evidence="13">Zrt- and Irt-like protein 6</fullName>
    </alternativeName>
</protein>
<dbReference type="PANTHER" id="PTHR12191">
    <property type="entry name" value="SOLUTE CARRIER FAMILY 39"/>
    <property type="match status" value="1"/>
</dbReference>
<evidence type="ECO:0000256" key="3">
    <source>
        <dbReference type="ARBA" id="ARBA00010617"/>
    </source>
</evidence>
<dbReference type="InterPro" id="IPR050799">
    <property type="entry name" value="ZIP_Transporter"/>
</dbReference>
<feature type="transmembrane region" description="Helical" evidence="17">
    <location>
        <begin position="995"/>
        <end position="1016"/>
    </location>
</feature>
<evidence type="ECO:0000256" key="2">
    <source>
        <dbReference type="ARBA" id="ARBA00006939"/>
    </source>
</evidence>
<evidence type="ECO:0000256" key="14">
    <source>
        <dbReference type="ARBA" id="ARBA00042779"/>
    </source>
</evidence>
<dbReference type="EMBL" id="JAVHJS010000001">
    <property type="protein sequence ID" value="KAK2868562.1"/>
    <property type="molecule type" value="Genomic_DNA"/>
</dbReference>
<keyword evidence="6" id="KW-0479">Metal-binding</keyword>
<dbReference type="GO" id="GO:0005886">
    <property type="term" value="C:plasma membrane"/>
    <property type="evidence" value="ECO:0007669"/>
    <property type="project" value="UniProtKB-SubCell"/>
</dbReference>
<evidence type="ECO:0000256" key="7">
    <source>
        <dbReference type="ARBA" id="ARBA00022989"/>
    </source>
</evidence>
<dbReference type="GO" id="GO:0004497">
    <property type="term" value="F:monooxygenase activity"/>
    <property type="evidence" value="ECO:0007669"/>
    <property type="project" value="InterPro"/>
</dbReference>
<evidence type="ECO:0000256" key="8">
    <source>
        <dbReference type="ARBA" id="ARBA00023004"/>
    </source>
</evidence>
<feature type="transmembrane region" description="Helical" evidence="17">
    <location>
        <begin position="722"/>
        <end position="744"/>
    </location>
</feature>
<dbReference type="GO" id="GO:0071578">
    <property type="term" value="P:zinc ion import across plasma membrane"/>
    <property type="evidence" value="ECO:0007669"/>
    <property type="project" value="TreeGrafter"/>
</dbReference>
<comment type="catalytic activity">
    <reaction evidence="11">
        <text>Zn(2+)(in) = Zn(2+)(out)</text>
        <dbReference type="Rhea" id="RHEA:29351"/>
        <dbReference type="ChEBI" id="CHEBI:29105"/>
    </reaction>
</comment>
<evidence type="ECO:0000256" key="1">
    <source>
        <dbReference type="ARBA" id="ARBA00004651"/>
    </source>
</evidence>
<dbReference type="GO" id="GO:0005506">
    <property type="term" value="F:iron ion binding"/>
    <property type="evidence" value="ECO:0007669"/>
    <property type="project" value="InterPro"/>
</dbReference>
<keyword evidence="10" id="KW-0325">Glycoprotein</keyword>
<evidence type="ECO:0000256" key="9">
    <source>
        <dbReference type="ARBA" id="ARBA00023136"/>
    </source>
</evidence>
<organism evidence="18 19">
    <name type="scientific">Tachysurus vachellii</name>
    <name type="common">Darkbarbel catfish</name>
    <name type="synonym">Pelteobagrus vachellii</name>
    <dbReference type="NCBI Taxonomy" id="175792"/>
    <lineage>
        <taxon>Eukaryota</taxon>
        <taxon>Metazoa</taxon>
        <taxon>Chordata</taxon>
        <taxon>Craniata</taxon>
        <taxon>Vertebrata</taxon>
        <taxon>Euteleostomi</taxon>
        <taxon>Actinopterygii</taxon>
        <taxon>Neopterygii</taxon>
        <taxon>Teleostei</taxon>
        <taxon>Ostariophysi</taxon>
        <taxon>Siluriformes</taxon>
        <taxon>Bagridae</taxon>
        <taxon>Tachysurus</taxon>
    </lineage>
</organism>
<evidence type="ECO:0000256" key="15">
    <source>
        <dbReference type="SAM" id="Coils"/>
    </source>
</evidence>
<keyword evidence="7 17" id="KW-1133">Transmembrane helix</keyword>
<evidence type="ECO:0000256" key="11">
    <source>
        <dbReference type="ARBA" id="ARBA00034634"/>
    </source>
</evidence>
<comment type="similarity">
    <text evidence="2">Belongs to the ZIP transporter (TC 2.A.5) family.</text>
</comment>
<keyword evidence="5 17" id="KW-0812">Transmembrane</keyword>
<dbReference type="Proteomes" id="UP001187315">
    <property type="component" value="Unassembled WGS sequence"/>
</dbReference>
<evidence type="ECO:0000256" key="17">
    <source>
        <dbReference type="SAM" id="Phobius"/>
    </source>
</evidence>
<evidence type="ECO:0000313" key="18">
    <source>
        <dbReference type="EMBL" id="KAK2868562.1"/>
    </source>
</evidence>
<name>A0AA88T846_TACVA</name>
<feature type="transmembrane region" description="Helical" evidence="17">
    <location>
        <begin position="1061"/>
        <end position="1082"/>
    </location>
</feature>
<dbReference type="Pfam" id="PF00067">
    <property type="entry name" value="p450"/>
    <property type="match status" value="1"/>
</dbReference>
<evidence type="ECO:0000313" key="19">
    <source>
        <dbReference type="Proteomes" id="UP001187315"/>
    </source>
</evidence>
<dbReference type="GO" id="GO:0030003">
    <property type="term" value="P:intracellular monoatomic cation homeostasis"/>
    <property type="evidence" value="ECO:0007669"/>
    <property type="project" value="TreeGrafter"/>
</dbReference>
<comment type="caution">
    <text evidence="18">The sequence shown here is derived from an EMBL/GenBank/DDBJ whole genome shotgun (WGS) entry which is preliminary data.</text>
</comment>
<evidence type="ECO:0000256" key="13">
    <source>
        <dbReference type="ARBA" id="ARBA00041704"/>
    </source>
</evidence>
<keyword evidence="4" id="KW-1003">Cell membrane</keyword>
<evidence type="ECO:0000256" key="4">
    <source>
        <dbReference type="ARBA" id="ARBA00022475"/>
    </source>
</evidence>
<evidence type="ECO:0000256" key="12">
    <source>
        <dbReference type="ARBA" id="ARBA00039393"/>
    </source>
</evidence>
<dbReference type="PRINTS" id="PR00465">
    <property type="entry name" value="EP450IV"/>
</dbReference>
<proteinExistence type="inferred from homology"/>
<feature type="region of interest" description="Disordered" evidence="16">
    <location>
        <begin position="544"/>
        <end position="593"/>
    </location>
</feature>
<feature type="transmembrane region" description="Helical" evidence="17">
    <location>
        <begin position="688"/>
        <end position="715"/>
    </location>
</feature>
<evidence type="ECO:0000256" key="16">
    <source>
        <dbReference type="SAM" id="MobiDB-lite"/>
    </source>
</evidence>